<proteinExistence type="predicted"/>
<accession>A0A0N0H0Y4</accession>
<gene>
    <name evidence="2" type="ORF">ADL29_13330</name>
</gene>
<evidence type="ECO:0000313" key="3">
    <source>
        <dbReference type="Proteomes" id="UP000037982"/>
    </source>
</evidence>
<dbReference type="Proteomes" id="UP000037982">
    <property type="component" value="Unassembled WGS sequence"/>
</dbReference>
<sequence>MTRAANHPLTWGADPYADALRSGRGPLFLRRPDGWLLPLEVERWCAGADAADRSALRRCEGAVLDIGCGPGRLVAALADRGRRALGIDVSEAAVARTAAAGGTALCRSVFDSLPEEGSWDTALLLDGNIGIGGDPRALLLRTAELVTPSGLLIVETIAADVDERVQVRVEGRAAAGYGGSRARNGSGALFPWARVGTPALLRHAAATGWVSVEQWSVPGPRDYRPEDAERRFVALRRRARAAVPRSRGAAVRASSNTADTANRAAVSSSQRERKTSPGSPVADV</sequence>
<dbReference type="CDD" id="cd02440">
    <property type="entry name" value="AdoMet_MTases"/>
    <property type="match status" value="1"/>
</dbReference>
<name>A0A0N0H0Y4_9ACTN</name>
<dbReference type="RefSeq" id="WP_053923868.1">
    <property type="nucleotide sequence ID" value="NZ_LGKG01000112.1"/>
</dbReference>
<evidence type="ECO:0000313" key="2">
    <source>
        <dbReference type="EMBL" id="KPC64022.1"/>
    </source>
</evidence>
<dbReference type="InterPro" id="IPR029063">
    <property type="entry name" value="SAM-dependent_MTases_sf"/>
</dbReference>
<evidence type="ECO:0000256" key="1">
    <source>
        <dbReference type="SAM" id="MobiDB-lite"/>
    </source>
</evidence>
<feature type="compositionally biased region" description="Low complexity" evidence="1">
    <location>
        <begin position="241"/>
        <end position="255"/>
    </location>
</feature>
<comment type="caution">
    <text evidence="2">The sequence shown here is derived from an EMBL/GenBank/DDBJ whole genome shotgun (WGS) entry which is preliminary data.</text>
</comment>
<dbReference type="GO" id="GO:0032259">
    <property type="term" value="P:methylation"/>
    <property type="evidence" value="ECO:0007669"/>
    <property type="project" value="UniProtKB-KW"/>
</dbReference>
<dbReference type="AlphaFoldDB" id="A0A0N0H0Y4"/>
<feature type="compositionally biased region" description="Polar residues" evidence="1">
    <location>
        <begin position="256"/>
        <end position="269"/>
    </location>
</feature>
<protein>
    <submittedName>
        <fullName evidence="2">Methyltransferase type 11</fullName>
    </submittedName>
</protein>
<dbReference type="SUPFAM" id="SSF53335">
    <property type="entry name" value="S-adenosyl-L-methionine-dependent methyltransferases"/>
    <property type="match status" value="1"/>
</dbReference>
<dbReference type="Pfam" id="PF13489">
    <property type="entry name" value="Methyltransf_23"/>
    <property type="match status" value="1"/>
</dbReference>
<dbReference type="EMBL" id="LGKG01000112">
    <property type="protein sequence ID" value="KPC64022.1"/>
    <property type="molecule type" value="Genomic_DNA"/>
</dbReference>
<reference evidence="3" key="1">
    <citation type="submission" date="2015-07" db="EMBL/GenBank/DDBJ databases">
        <authorList>
            <person name="Ju K.-S."/>
            <person name="Doroghazi J.R."/>
            <person name="Metcalf W.W."/>
        </authorList>
    </citation>
    <scope>NUCLEOTIDE SEQUENCE [LARGE SCALE GENOMIC DNA]</scope>
    <source>
        <strain evidence="3">NRRL ISP-5002</strain>
    </source>
</reference>
<keyword evidence="3" id="KW-1185">Reference proteome</keyword>
<feature type="region of interest" description="Disordered" evidence="1">
    <location>
        <begin position="240"/>
        <end position="284"/>
    </location>
</feature>
<keyword evidence="2" id="KW-0808">Transferase</keyword>
<dbReference type="Gene3D" id="3.40.50.150">
    <property type="entry name" value="Vaccinia Virus protein VP39"/>
    <property type="match status" value="1"/>
</dbReference>
<dbReference type="GO" id="GO:0008168">
    <property type="term" value="F:methyltransferase activity"/>
    <property type="evidence" value="ECO:0007669"/>
    <property type="project" value="UniProtKB-KW"/>
</dbReference>
<keyword evidence="2" id="KW-0489">Methyltransferase</keyword>
<dbReference type="PATRIC" id="fig|66876.3.peg.2942"/>
<organism evidence="2 3">
    <name type="scientific">Streptomyces chattanoogensis</name>
    <dbReference type="NCBI Taxonomy" id="66876"/>
    <lineage>
        <taxon>Bacteria</taxon>
        <taxon>Bacillati</taxon>
        <taxon>Actinomycetota</taxon>
        <taxon>Actinomycetes</taxon>
        <taxon>Kitasatosporales</taxon>
        <taxon>Streptomycetaceae</taxon>
        <taxon>Streptomyces</taxon>
    </lineage>
</organism>